<evidence type="ECO:0000256" key="1">
    <source>
        <dbReference type="SAM" id="MobiDB-lite"/>
    </source>
</evidence>
<comment type="caution">
    <text evidence="2">The sequence shown here is derived from an EMBL/GenBank/DDBJ whole genome shotgun (WGS) entry which is preliminary data.</text>
</comment>
<dbReference type="GO" id="GO:0006302">
    <property type="term" value="P:double-strand break repair"/>
    <property type="evidence" value="ECO:0007669"/>
    <property type="project" value="InterPro"/>
</dbReference>
<organism evidence="2 3">
    <name type="scientific">Tieghemostelium lacteum</name>
    <name type="common">Slime mold</name>
    <name type="synonym">Dictyostelium lacteum</name>
    <dbReference type="NCBI Taxonomy" id="361077"/>
    <lineage>
        <taxon>Eukaryota</taxon>
        <taxon>Amoebozoa</taxon>
        <taxon>Evosea</taxon>
        <taxon>Eumycetozoa</taxon>
        <taxon>Dictyostelia</taxon>
        <taxon>Dictyosteliales</taxon>
        <taxon>Raperosteliaceae</taxon>
        <taxon>Tieghemostelium</taxon>
    </lineage>
</organism>
<reference evidence="2 3" key="1">
    <citation type="submission" date="2015-12" db="EMBL/GenBank/DDBJ databases">
        <title>Dictyostelia acquired genes for synthesis and detection of signals that induce cell-type specialization by lateral gene transfer from prokaryotes.</title>
        <authorList>
            <person name="Gloeckner G."/>
            <person name="Schaap P."/>
        </authorList>
    </citation>
    <scope>NUCLEOTIDE SEQUENCE [LARGE SCALE GENOMIC DNA]</scope>
    <source>
        <strain evidence="2 3">TK</strain>
    </source>
</reference>
<sequence length="416" mass="46762">MDTDKSGSKRKLNAEQDSKKKKSKITNTASTTTTTSTNINNNNNQKDQSKAIVAKHFPNQINISRKGKHYTLDTPKTFLGLKESVQDLQLTPTNREIFYSDLSGSNIEDEISYQKFLLNAQANVILVYLKGEQVLESPEAIVVDITPSKNILLKAGTSEYNFSNAIAEFIDNSIQAVRNNPYGNRNIDIYINKPNSTTNTTSIIIRDNGCGMTKDELQRWATMGLSQADLDPTQDPSLVTSEISGLISRFGVGGKKAAFYLGSEVTVNSKVSGCEYINEATISLDILSETGDQEWKIPIKVRKPTDQEQSHEQFTEVIINNVVIQCDTYDQQMGDLKRDLAHIYYYYLHEIPKIDSHYNLAEIETVEDDDDNNDNDNDLTSDDQHNSDEKNSSENTSDPESTQKQKKKENFKVIKI</sequence>
<feature type="compositionally biased region" description="Low complexity" evidence="1">
    <location>
        <begin position="25"/>
        <end position="46"/>
    </location>
</feature>
<dbReference type="EMBL" id="LODT01000037">
    <property type="protein sequence ID" value="KYQ90803.1"/>
    <property type="molecule type" value="Genomic_DNA"/>
</dbReference>
<dbReference type="PANTHER" id="PTHR22640:SF2">
    <property type="entry name" value="STRUCTURAL MAINTENANCE OF CHROMOSOMES FLEXIBLE HINGE DOMAIN-CONTAINING PROTEIN 1"/>
    <property type="match status" value="1"/>
</dbReference>
<dbReference type="Gene3D" id="3.30.565.10">
    <property type="entry name" value="Histidine kinase-like ATPase, C-terminal domain"/>
    <property type="match status" value="1"/>
</dbReference>
<feature type="compositionally biased region" description="Basic and acidic residues" evidence="1">
    <location>
        <begin position="1"/>
        <end position="18"/>
    </location>
</feature>
<dbReference type="Pfam" id="PF13589">
    <property type="entry name" value="HATPase_c_3"/>
    <property type="match status" value="1"/>
</dbReference>
<evidence type="ECO:0000313" key="3">
    <source>
        <dbReference type="Proteomes" id="UP000076078"/>
    </source>
</evidence>
<dbReference type="Proteomes" id="UP000076078">
    <property type="component" value="Unassembled WGS sequence"/>
</dbReference>
<dbReference type="InterPro" id="IPR038892">
    <property type="entry name" value="SMCHD1"/>
</dbReference>
<dbReference type="InterPro" id="IPR036890">
    <property type="entry name" value="HATPase_C_sf"/>
</dbReference>
<feature type="region of interest" description="Disordered" evidence="1">
    <location>
        <begin position="1"/>
        <end position="46"/>
    </location>
</feature>
<protein>
    <submittedName>
        <fullName evidence="2">Uncharacterized protein</fullName>
    </submittedName>
</protein>
<keyword evidence="3" id="KW-1185">Reference proteome</keyword>
<evidence type="ECO:0000313" key="2">
    <source>
        <dbReference type="EMBL" id="KYQ90803.1"/>
    </source>
</evidence>
<feature type="compositionally biased region" description="Polar residues" evidence="1">
    <location>
        <begin position="393"/>
        <end position="402"/>
    </location>
</feature>
<dbReference type="PANTHER" id="PTHR22640">
    <property type="entry name" value="STRUCTURAL MAINTENANCE OF CHROMOSOMES FLEXIBLE HINGE DOMAIN-CONTAINING PROTEIN 1"/>
    <property type="match status" value="1"/>
</dbReference>
<dbReference type="AlphaFoldDB" id="A0A151ZA57"/>
<feature type="region of interest" description="Disordered" evidence="1">
    <location>
        <begin position="366"/>
        <end position="416"/>
    </location>
</feature>
<feature type="compositionally biased region" description="Acidic residues" evidence="1">
    <location>
        <begin position="366"/>
        <end position="381"/>
    </location>
</feature>
<proteinExistence type="predicted"/>
<dbReference type="OrthoDB" id="10036779at2759"/>
<feature type="compositionally biased region" description="Basic and acidic residues" evidence="1">
    <location>
        <begin position="382"/>
        <end position="392"/>
    </location>
</feature>
<accession>A0A151ZA57</accession>
<dbReference type="SUPFAM" id="SSF55874">
    <property type="entry name" value="ATPase domain of HSP90 chaperone/DNA topoisomerase II/histidine kinase"/>
    <property type="match status" value="1"/>
</dbReference>
<gene>
    <name evidence="2" type="ORF">DLAC_09444</name>
</gene>
<dbReference type="InParanoid" id="A0A151ZA57"/>
<name>A0A151ZA57_TIELA</name>